<dbReference type="SUPFAM" id="SSF55729">
    <property type="entry name" value="Acyl-CoA N-acyltransferases (Nat)"/>
    <property type="match status" value="1"/>
</dbReference>
<dbReference type="InterPro" id="IPR052523">
    <property type="entry name" value="Trichothecene_AcTrans"/>
</dbReference>
<dbReference type="Pfam" id="PF00583">
    <property type="entry name" value="Acetyltransf_1"/>
    <property type="match status" value="1"/>
</dbReference>
<dbReference type="PANTHER" id="PTHR42791">
    <property type="entry name" value="GNAT FAMILY ACETYLTRANSFERASE"/>
    <property type="match status" value="1"/>
</dbReference>
<dbReference type="EC" id="2.3.-.-" evidence="2"/>
<dbReference type="InterPro" id="IPR016181">
    <property type="entry name" value="Acyl_CoA_acyltransferase"/>
</dbReference>
<accession>A0ABV5JPX1</accession>
<comment type="caution">
    <text evidence="2">The sequence shown here is derived from an EMBL/GenBank/DDBJ whole genome shotgun (WGS) entry which is preliminary data.</text>
</comment>
<name>A0ABV5JPX1_9ACTN</name>
<dbReference type="Proteomes" id="UP001589700">
    <property type="component" value="Unassembled WGS sequence"/>
</dbReference>
<proteinExistence type="predicted"/>
<keyword evidence="2" id="KW-0808">Transferase</keyword>
<dbReference type="RefSeq" id="WP_182631407.1">
    <property type="nucleotide sequence ID" value="NZ_JAALDM010000050.1"/>
</dbReference>
<reference evidence="2 3" key="1">
    <citation type="submission" date="2024-09" db="EMBL/GenBank/DDBJ databases">
        <authorList>
            <person name="Sun Q."/>
            <person name="Mori K."/>
        </authorList>
    </citation>
    <scope>NUCLEOTIDE SEQUENCE [LARGE SCALE GENOMIC DNA]</scope>
    <source>
        <strain evidence="2 3">CCM 7659</strain>
    </source>
</reference>
<feature type="domain" description="N-acetyltransferase" evidence="1">
    <location>
        <begin position="2"/>
        <end position="198"/>
    </location>
</feature>
<dbReference type="EMBL" id="JBHMDY010000004">
    <property type="protein sequence ID" value="MFB9259772.1"/>
    <property type="molecule type" value="Genomic_DNA"/>
</dbReference>
<dbReference type="PROSITE" id="PS51186">
    <property type="entry name" value="GNAT"/>
    <property type="match status" value="1"/>
</dbReference>
<sequence length="198" mass="21811">MVTIRTARSADAKEVAALLTEAFSGDPAWSLYYPDPATRPRKLEAHYRHRVQRHPRLTDLAELDGQLVGALLWEAPRSDSRPAAIWHAVKRATQRIASRMPGGRGIAHTLAVEVYRPKAPHWYLHDIASSPRARGKGVGSALLEHRLGIIDANTVTIASLEATSPGSRRLYERFGFEAVGTATTGTDTESTIMVRRPD</sequence>
<evidence type="ECO:0000259" key="1">
    <source>
        <dbReference type="PROSITE" id="PS51186"/>
    </source>
</evidence>
<dbReference type="GO" id="GO:0016746">
    <property type="term" value="F:acyltransferase activity"/>
    <property type="evidence" value="ECO:0007669"/>
    <property type="project" value="UniProtKB-KW"/>
</dbReference>
<dbReference type="InterPro" id="IPR000182">
    <property type="entry name" value="GNAT_dom"/>
</dbReference>
<dbReference type="PANTHER" id="PTHR42791:SF2">
    <property type="entry name" value="N-ACETYLTRANSFERASE DOMAIN-CONTAINING PROTEIN"/>
    <property type="match status" value="1"/>
</dbReference>
<dbReference type="Gene3D" id="3.40.630.30">
    <property type="match status" value="1"/>
</dbReference>
<gene>
    <name evidence="2" type="ORF">ACFFVD_08150</name>
</gene>
<keyword evidence="2" id="KW-0012">Acyltransferase</keyword>
<evidence type="ECO:0000313" key="2">
    <source>
        <dbReference type="EMBL" id="MFB9259772.1"/>
    </source>
</evidence>
<evidence type="ECO:0000313" key="3">
    <source>
        <dbReference type="Proteomes" id="UP001589700"/>
    </source>
</evidence>
<keyword evidence="3" id="KW-1185">Reference proteome</keyword>
<dbReference type="CDD" id="cd04301">
    <property type="entry name" value="NAT_SF"/>
    <property type="match status" value="1"/>
</dbReference>
<organism evidence="2 3">
    <name type="scientific">Dietzia aerolata</name>
    <dbReference type="NCBI Taxonomy" id="595984"/>
    <lineage>
        <taxon>Bacteria</taxon>
        <taxon>Bacillati</taxon>
        <taxon>Actinomycetota</taxon>
        <taxon>Actinomycetes</taxon>
        <taxon>Mycobacteriales</taxon>
        <taxon>Dietziaceae</taxon>
        <taxon>Dietzia</taxon>
    </lineage>
</organism>
<protein>
    <submittedName>
        <fullName evidence="2">GNAT family N-acetyltransferase</fullName>
        <ecNumber evidence="2">2.3.-.-</ecNumber>
    </submittedName>
</protein>